<evidence type="ECO:0000256" key="1">
    <source>
        <dbReference type="SAM" id="Phobius"/>
    </source>
</evidence>
<keyword evidence="1" id="KW-1133">Transmembrane helix</keyword>
<reference evidence="3" key="1">
    <citation type="submission" date="2016-10" db="EMBL/GenBank/DDBJ databases">
        <authorList>
            <person name="Varghese N."/>
            <person name="Submissions S."/>
        </authorList>
    </citation>
    <scope>NUCLEOTIDE SEQUENCE [LARGE SCALE GENOMIC DNA]</scope>
    <source>
        <strain evidence="3">DSM 44142</strain>
    </source>
</reference>
<keyword evidence="1" id="KW-0812">Transmembrane</keyword>
<feature type="transmembrane region" description="Helical" evidence="1">
    <location>
        <begin position="30"/>
        <end position="49"/>
    </location>
</feature>
<dbReference type="EMBL" id="FNLF01000002">
    <property type="protein sequence ID" value="SDQ37801.1"/>
    <property type="molecule type" value="Genomic_DNA"/>
</dbReference>
<name>A0A1H1AE11_9ACTN</name>
<sequence length="114" mass="12318">MSTDQETAQSSEQRPPGFIGRVALAYPRGAVAAIVTCVVLTGVFYLIAASGMAHDATEGPEFWRKFGGYAIWVTETAAAFSFIGGAALTPVRMRERRKTAEAAENRSCQTSRRD</sequence>
<organism evidence="2 3">
    <name type="scientific">Tsukamurella pulmonis</name>
    <dbReference type="NCBI Taxonomy" id="47312"/>
    <lineage>
        <taxon>Bacteria</taxon>
        <taxon>Bacillati</taxon>
        <taxon>Actinomycetota</taxon>
        <taxon>Actinomycetes</taxon>
        <taxon>Mycobacteriales</taxon>
        <taxon>Tsukamurellaceae</taxon>
        <taxon>Tsukamurella</taxon>
    </lineage>
</organism>
<keyword evidence="3" id="KW-1185">Reference proteome</keyword>
<feature type="transmembrane region" description="Helical" evidence="1">
    <location>
        <begin position="69"/>
        <end position="88"/>
    </location>
</feature>
<dbReference type="STRING" id="47312.SAMN04489765_0175"/>
<protein>
    <submittedName>
        <fullName evidence="2">Uncharacterized protein</fullName>
    </submittedName>
</protein>
<evidence type="ECO:0000313" key="2">
    <source>
        <dbReference type="EMBL" id="SDQ37801.1"/>
    </source>
</evidence>
<evidence type="ECO:0000313" key="3">
    <source>
        <dbReference type="Proteomes" id="UP000183053"/>
    </source>
</evidence>
<keyword evidence="1" id="KW-0472">Membrane</keyword>
<dbReference type="AlphaFoldDB" id="A0A1H1AE11"/>
<dbReference type="RefSeq" id="WP_068565148.1">
    <property type="nucleotide sequence ID" value="NZ_FNLF01000002.1"/>
</dbReference>
<accession>A0A1H1AE11</accession>
<gene>
    <name evidence="2" type="ORF">SAMN04489765_0175</name>
</gene>
<dbReference type="Proteomes" id="UP000183053">
    <property type="component" value="Unassembled WGS sequence"/>
</dbReference>
<proteinExistence type="predicted"/>